<dbReference type="SMART" id="SM00450">
    <property type="entry name" value="RHOD"/>
    <property type="match status" value="1"/>
</dbReference>
<dbReference type="InterPro" id="IPR001763">
    <property type="entry name" value="Rhodanese-like_dom"/>
</dbReference>
<dbReference type="KEGG" id="scm:SCHCO_02496627"/>
<dbReference type="eggNOG" id="KOG2533">
    <property type="taxonomic scope" value="Eukaryota"/>
</dbReference>
<reference evidence="9 10" key="1">
    <citation type="journal article" date="2010" name="Nat. Biotechnol.">
        <title>Genome sequence of the model mushroom Schizophyllum commune.</title>
        <authorList>
            <person name="Ohm R.A."/>
            <person name="de Jong J.F."/>
            <person name="Lugones L.G."/>
            <person name="Aerts A."/>
            <person name="Kothe E."/>
            <person name="Stajich J.E."/>
            <person name="de Vries R.P."/>
            <person name="Record E."/>
            <person name="Levasseur A."/>
            <person name="Baker S.E."/>
            <person name="Bartholomew K.A."/>
            <person name="Coutinho P.M."/>
            <person name="Erdmann S."/>
            <person name="Fowler T.J."/>
            <person name="Gathman A.C."/>
            <person name="Lombard V."/>
            <person name="Henrissat B."/>
            <person name="Knabe N."/>
            <person name="Kuees U."/>
            <person name="Lilly W.W."/>
            <person name="Lindquist E."/>
            <person name="Lucas S."/>
            <person name="Magnuson J.K."/>
            <person name="Piumi F."/>
            <person name="Raudaskoski M."/>
            <person name="Salamov A."/>
            <person name="Schmutz J."/>
            <person name="Schwarze F.W.M.R."/>
            <person name="vanKuyk P.A."/>
            <person name="Horton J.S."/>
            <person name="Grigoriev I.V."/>
            <person name="Woesten H.A.B."/>
        </authorList>
    </citation>
    <scope>NUCLEOTIDE SEQUENCE [LARGE SCALE GENOMIC DNA]</scope>
    <source>
        <strain evidence="10">H4-8 / FGSC 9210</strain>
    </source>
</reference>
<keyword evidence="3 6" id="KW-0812">Transmembrane</keyword>
<feature type="transmembrane region" description="Helical" evidence="6">
    <location>
        <begin position="538"/>
        <end position="558"/>
    </location>
</feature>
<feature type="transmembrane region" description="Helical" evidence="6">
    <location>
        <begin position="468"/>
        <end position="488"/>
    </location>
</feature>
<dbReference type="Gene3D" id="3.40.250.10">
    <property type="entry name" value="Rhodanese-like domain"/>
    <property type="match status" value="1"/>
</dbReference>
<dbReference type="Gene3D" id="1.20.1250.20">
    <property type="entry name" value="MFS general substrate transporter like domains"/>
    <property type="match status" value="1"/>
</dbReference>
<dbReference type="SUPFAM" id="SSF103473">
    <property type="entry name" value="MFS general substrate transporter"/>
    <property type="match status" value="1"/>
</dbReference>
<feature type="transmembrane region" description="Helical" evidence="6">
    <location>
        <begin position="216"/>
        <end position="234"/>
    </location>
</feature>
<dbReference type="InterPro" id="IPR036259">
    <property type="entry name" value="MFS_trans_sf"/>
</dbReference>
<feature type="domain" description="Major facilitator superfamily (MFS) profile" evidence="8">
    <location>
        <begin position="176"/>
        <end position="638"/>
    </location>
</feature>
<dbReference type="GeneID" id="9591019"/>
<gene>
    <name evidence="9" type="ORF">SCHCODRAFT_108374</name>
</gene>
<keyword evidence="10" id="KW-1185">Reference proteome</keyword>
<feature type="transmembrane region" description="Helical" evidence="6">
    <location>
        <begin position="336"/>
        <end position="359"/>
    </location>
</feature>
<dbReference type="GO" id="GO:0022857">
    <property type="term" value="F:transmembrane transporter activity"/>
    <property type="evidence" value="ECO:0007669"/>
    <property type="project" value="InterPro"/>
</dbReference>
<keyword evidence="2" id="KW-0813">Transport</keyword>
<evidence type="ECO:0000259" key="7">
    <source>
        <dbReference type="PROSITE" id="PS50206"/>
    </source>
</evidence>
<evidence type="ECO:0000256" key="2">
    <source>
        <dbReference type="ARBA" id="ARBA00022448"/>
    </source>
</evidence>
<sequence>MMKSGKTPAKDFLVIDVRDDDYVGGNIKGARNYPSREFLLNVDKLVSETKNVPVMVFHCTLSQVRGPKAARETRQNIIDDPPDQDVYVLRNGFSDFQIKYKPTSSRSHLVSAMDSKDKFEKEAQVTTTPAVEYEGQTTSPAKYDRSKYDFTAEELATIEVDPAVAARVRRKLDLHLMPIIFCMYLFSALDRGNLGNAKTDGLNADLGLVGNQYNNILTVQSVTFATMAIFGGYFSKRLGAARMMPIYMVVWGTMAMLNSVCKNYSGALAVRYFLGTFEGFFGPTVPIYLTSFYTRGELARRLAVWYSAAAFSGAFSGLLAYGVFQIQSSRLGGWQILFLLEGGLTIVCGALAFVLLPAFPQRAKFLTEKEKETAVVRLLKDSSKMIDAPFKTSEFLEPAKDWKFYVLVVFALCYGTASSTATTFLPQLLARFEFSAVKTNLYTVAPNLVAVCYLFTIAFLSDYTRQRTLFLMLALATTMTGCIILASVPVTAIGVGYFACFLIQCGAHVPTVIFHSWHNNNDPSENGRAFRTYDKQLLVVYCSLTVLHSGCLTFAANAGSLISSNIFLDSWAPKYTKALIISACLQVLGITILACMRTYMMLQNRRRNREQGVNWASKDVPTAVLAEGPKHPSFRYVL</sequence>
<feature type="transmembrane region" description="Helical" evidence="6">
    <location>
        <begin position="172"/>
        <end position="189"/>
    </location>
</feature>
<accession>D8Q1V2</accession>
<dbReference type="SUPFAM" id="SSF52821">
    <property type="entry name" value="Rhodanese/Cell cycle control phosphatase"/>
    <property type="match status" value="1"/>
</dbReference>
<proteinExistence type="predicted"/>
<evidence type="ECO:0008006" key="11">
    <source>
        <dbReference type="Google" id="ProtNLM"/>
    </source>
</evidence>
<evidence type="ECO:0000313" key="9">
    <source>
        <dbReference type="EMBL" id="EFI98009.1"/>
    </source>
</evidence>
<feature type="transmembrane region" description="Helical" evidence="6">
    <location>
        <begin position="441"/>
        <end position="461"/>
    </location>
</feature>
<dbReference type="InterPro" id="IPR011701">
    <property type="entry name" value="MFS"/>
</dbReference>
<feature type="transmembrane region" description="Helical" evidence="6">
    <location>
        <begin position="271"/>
        <end position="290"/>
    </location>
</feature>
<evidence type="ECO:0000256" key="4">
    <source>
        <dbReference type="ARBA" id="ARBA00022989"/>
    </source>
</evidence>
<dbReference type="InParanoid" id="D8Q1V2"/>
<dbReference type="RefSeq" id="XP_003032912.1">
    <property type="nucleotide sequence ID" value="XM_003032866.1"/>
</dbReference>
<dbReference type="GO" id="GO:0016020">
    <property type="term" value="C:membrane"/>
    <property type="evidence" value="ECO:0007669"/>
    <property type="project" value="UniProtKB-SubCell"/>
</dbReference>
<keyword evidence="4 6" id="KW-1133">Transmembrane helix</keyword>
<dbReference type="VEuPathDB" id="FungiDB:SCHCODRAFT_02496627"/>
<feature type="transmembrane region" description="Helical" evidence="6">
    <location>
        <begin position="404"/>
        <end position="429"/>
    </location>
</feature>
<evidence type="ECO:0000256" key="5">
    <source>
        <dbReference type="ARBA" id="ARBA00023136"/>
    </source>
</evidence>
<dbReference type="OMA" id="WGAMAMI"/>
<evidence type="ECO:0000313" key="10">
    <source>
        <dbReference type="Proteomes" id="UP000007431"/>
    </source>
</evidence>
<dbReference type="AlphaFoldDB" id="D8Q1V2"/>
<dbReference type="Pfam" id="PF07690">
    <property type="entry name" value="MFS_1"/>
    <property type="match status" value="1"/>
</dbReference>
<dbReference type="PROSITE" id="PS50206">
    <property type="entry name" value="RHODANESE_3"/>
    <property type="match status" value="1"/>
</dbReference>
<keyword evidence="5 6" id="KW-0472">Membrane</keyword>
<dbReference type="InterPro" id="IPR036873">
    <property type="entry name" value="Rhodanese-like_dom_sf"/>
</dbReference>
<evidence type="ECO:0000256" key="6">
    <source>
        <dbReference type="SAM" id="Phobius"/>
    </source>
</evidence>
<dbReference type="EMBL" id="GL377305">
    <property type="protein sequence ID" value="EFI98009.1"/>
    <property type="molecule type" value="Genomic_DNA"/>
</dbReference>
<feature type="non-terminal residue" evidence="9">
    <location>
        <position position="638"/>
    </location>
</feature>
<dbReference type="PROSITE" id="PS50850">
    <property type="entry name" value="MFS"/>
    <property type="match status" value="1"/>
</dbReference>
<feature type="transmembrane region" description="Helical" evidence="6">
    <location>
        <begin position="494"/>
        <end position="517"/>
    </location>
</feature>
<dbReference type="Proteomes" id="UP000007431">
    <property type="component" value="Unassembled WGS sequence"/>
</dbReference>
<dbReference type="InterPro" id="IPR020846">
    <property type="entry name" value="MFS_dom"/>
</dbReference>
<dbReference type="Pfam" id="PF00581">
    <property type="entry name" value="Rhodanese"/>
    <property type="match status" value="1"/>
</dbReference>
<evidence type="ECO:0000256" key="1">
    <source>
        <dbReference type="ARBA" id="ARBA00004141"/>
    </source>
</evidence>
<dbReference type="eggNOG" id="KOG3772">
    <property type="taxonomic scope" value="Eukaryota"/>
</dbReference>
<protein>
    <recommendedName>
        <fullName evidence="11">Major facilitator superfamily (MFS) profile domain-containing protein</fullName>
    </recommendedName>
</protein>
<organism evidence="10">
    <name type="scientific">Schizophyllum commune (strain H4-8 / FGSC 9210)</name>
    <name type="common">Split gill fungus</name>
    <dbReference type="NCBI Taxonomy" id="578458"/>
    <lineage>
        <taxon>Eukaryota</taxon>
        <taxon>Fungi</taxon>
        <taxon>Dikarya</taxon>
        <taxon>Basidiomycota</taxon>
        <taxon>Agaricomycotina</taxon>
        <taxon>Agaricomycetes</taxon>
        <taxon>Agaricomycetidae</taxon>
        <taxon>Agaricales</taxon>
        <taxon>Schizophyllaceae</taxon>
        <taxon>Schizophyllum</taxon>
    </lineage>
</organism>
<feature type="domain" description="Rhodanese" evidence="7">
    <location>
        <begin position="8"/>
        <end position="105"/>
    </location>
</feature>
<dbReference type="HOGENOM" id="CLU_001265_0_1_1"/>
<evidence type="ECO:0000256" key="3">
    <source>
        <dbReference type="ARBA" id="ARBA00022692"/>
    </source>
</evidence>
<comment type="subcellular location">
    <subcellularLocation>
        <location evidence="1">Membrane</location>
        <topology evidence="1">Multi-pass membrane protein</topology>
    </subcellularLocation>
</comment>
<feature type="transmembrane region" description="Helical" evidence="6">
    <location>
        <begin position="302"/>
        <end position="324"/>
    </location>
</feature>
<name>D8Q1V2_SCHCM</name>
<feature type="transmembrane region" description="Helical" evidence="6">
    <location>
        <begin position="578"/>
        <end position="599"/>
    </location>
</feature>
<dbReference type="PANTHER" id="PTHR43791">
    <property type="entry name" value="PERMEASE-RELATED"/>
    <property type="match status" value="1"/>
</dbReference>
<dbReference type="FunFam" id="1.20.1250.20:FF:000188">
    <property type="entry name" value="MFS general substrate transporter"/>
    <property type="match status" value="1"/>
</dbReference>
<feature type="transmembrane region" description="Helical" evidence="6">
    <location>
        <begin position="246"/>
        <end position="265"/>
    </location>
</feature>
<dbReference type="OrthoDB" id="102559at2759"/>
<evidence type="ECO:0000259" key="8">
    <source>
        <dbReference type="PROSITE" id="PS50850"/>
    </source>
</evidence>
<dbReference type="PANTHER" id="PTHR43791:SF9">
    <property type="entry name" value="MAJOR FACILITATOR-TYPE TRANSPORTER HXNP"/>
    <property type="match status" value="1"/>
</dbReference>